<keyword evidence="3" id="KW-1185">Reference proteome</keyword>
<gene>
    <name evidence="2" type="ORF">HAX54_018132</name>
</gene>
<name>A0ABS8UP02_DATST</name>
<keyword evidence="1" id="KW-0812">Transmembrane</keyword>
<organism evidence="2 3">
    <name type="scientific">Datura stramonium</name>
    <name type="common">Jimsonweed</name>
    <name type="synonym">Common thornapple</name>
    <dbReference type="NCBI Taxonomy" id="4076"/>
    <lineage>
        <taxon>Eukaryota</taxon>
        <taxon>Viridiplantae</taxon>
        <taxon>Streptophyta</taxon>
        <taxon>Embryophyta</taxon>
        <taxon>Tracheophyta</taxon>
        <taxon>Spermatophyta</taxon>
        <taxon>Magnoliopsida</taxon>
        <taxon>eudicotyledons</taxon>
        <taxon>Gunneridae</taxon>
        <taxon>Pentapetalae</taxon>
        <taxon>asterids</taxon>
        <taxon>lamiids</taxon>
        <taxon>Solanales</taxon>
        <taxon>Solanaceae</taxon>
        <taxon>Solanoideae</taxon>
        <taxon>Datureae</taxon>
        <taxon>Datura</taxon>
    </lineage>
</organism>
<protein>
    <submittedName>
        <fullName evidence="2">Uncharacterized protein</fullName>
    </submittedName>
</protein>
<keyword evidence="1" id="KW-1133">Transmembrane helix</keyword>
<sequence length="161" mass="17847">MLDLMSQHDVGILITQTSSRYLMGSWPYAVTLISRVWNGLLNFSIALGPFSQYGHGHYSRNSSDLDFPRVLSRGNGLHTWALCLAHSPHAPFVYSKIEVLGDQLELGLKVGSVWSHCSSLFCCYAIIPLEWFIAMALDSLMCHALFILVILSSISLASTKV</sequence>
<evidence type="ECO:0000313" key="2">
    <source>
        <dbReference type="EMBL" id="MCD9559827.1"/>
    </source>
</evidence>
<proteinExistence type="predicted"/>
<evidence type="ECO:0000256" key="1">
    <source>
        <dbReference type="SAM" id="Phobius"/>
    </source>
</evidence>
<dbReference type="EMBL" id="JACEIK010002229">
    <property type="protein sequence ID" value="MCD9559827.1"/>
    <property type="molecule type" value="Genomic_DNA"/>
</dbReference>
<comment type="caution">
    <text evidence="2">The sequence shown here is derived from an EMBL/GenBank/DDBJ whole genome shotgun (WGS) entry which is preliminary data.</text>
</comment>
<reference evidence="2 3" key="1">
    <citation type="journal article" date="2021" name="BMC Genomics">
        <title>Datura genome reveals duplications of psychoactive alkaloid biosynthetic genes and high mutation rate following tissue culture.</title>
        <authorList>
            <person name="Rajewski A."/>
            <person name="Carter-House D."/>
            <person name="Stajich J."/>
            <person name="Litt A."/>
        </authorList>
    </citation>
    <scope>NUCLEOTIDE SEQUENCE [LARGE SCALE GENOMIC DNA]</scope>
    <source>
        <strain evidence="2">AR-01</strain>
    </source>
</reference>
<feature type="transmembrane region" description="Helical" evidence="1">
    <location>
        <begin position="133"/>
        <end position="157"/>
    </location>
</feature>
<dbReference type="Proteomes" id="UP000823775">
    <property type="component" value="Unassembled WGS sequence"/>
</dbReference>
<accession>A0ABS8UP02</accession>
<keyword evidence="1" id="KW-0472">Membrane</keyword>
<evidence type="ECO:0000313" key="3">
    <source>
        <dbReference type="Proteomes" id="UP000823775"/>
    </source>
</evidence>